<gene>
    <name evidence="5" type="ORF">FLL45_13035</name>
</gene>
<feature type="domain" description="DUF4842" evidence="2">
    <location>
        <begin position="477"/>
        <end position="694"/>
    </location>
</feature>
<evidence type="ECO:0000259" key="2">
    <source>
        <dbReference type="Pfam" id="PF16130"/>
    </source>
</evidence>
<feature type="signal peptide" evidence="1">
    <location>
        <begin position="1"/>
        <end position="31"/>
    </location>
</feature>
<accession>A0A545T9B1</accession>
<feature type="domain" description="GEVED" evidence="3">
    <location>
        <begin position="353"/>
        <end position="426"/>
    </location>
</feature>
<name>A0A545T9B1_9GAMM</name>
<protein>
    <submittedName>
        <fullName evidence="5">LruC domain-containing protein</fullName>
    </submittedName>
</protein>
<keyword evidence="1" id="KW-0732">Signal</keyword>
<dbReference type="Proteomes" id="UP000317839">
    <property type="component" value="Unassembled WGS sequence"/>
</dbReference>
<reference evidence="5 6" key="1">
    <citation type="submission" date="2019-06" db="EMBL/GenBank/DDBJ databases">
        <title>Draft genome of Aliikangiella marina GYP-15.</title>
        <authorList>
            <person name="Wang G."/>
        </authorList>
    </citation>
    <scope>NUCLEOTIDE SEQUENCE [LARGE SCALE GENOMIC DNA]</scope>
    <source>
        <strain evidence="5 6">GYP-15</strain>
    </source>
</reference>
<evidence type="ECO:0000259" key="3">
    <source>
        <dbReference type="Pfam" id="PF20009"/>
    </source>
</evidence>
<dbReference type="SUPFAM" id="SSF63825">
    <property type="entry name" value="YWTD domain"/>
    <property type="match status" value="1"/>
</dbReference>
<dbReference type="InterPro" id="IPR032295">
    <property type="entry name" value="DUF4842"/>
</dbReference>
<dbReference type="NCBIfam" id="TIGR04456">
    <property type="entry name" value="LruC_dom"/>
    <property type="match status" value="1"/>
</dbReference>
<evidence type="ECO:0000259" key="4">
    <source>
        <dbReference type="Pfam" id="PF21959"/>
    </source>
</evidence>
<dbReference type="AlphaFoldDB" id="A0A545T9B1"/>
<feature type="chain" id="PRO_5021796706" evidence="1">
    <location>
        <begin position="32"/>
        <end position="706"/>
    </location>
</feature>
<sequence>MFNYKGIIMKKYRQYFLLSLILFASALQVRATPFDQCPTTAFLFQSNNVQIYGVNLVTGSYSLLEDYVGINGNINGVGFNFEDRYIYGFNTSSYQVVRIGGDLQATELAVSGLPSNTTFFVGDVADNYYYVYRKNVGFYKINLDENRDNFMQAIKIDSADISLNLTDLAVHPTDNQIYAVDNQSGRLYRISSQTGASELLGDTGVTGTFGAGYFDVTGNYYIGRNNDGKIFRINLSDPDTSDVSAEFFAQGPSSNQNDGARCANAPISVDGVDWGDAPSSYSTSLADNGPRHQITEDLYLGYQVPDGEPDGLNSVLNDDDSNINDEDGVGFITAIEVGLDSLLQVTVRGEGFLNGWIDWNIDGQFDESTEKVFDGLYLNEGVHYLPYRVPMDAQVGSSWARFRLSSIEDLTPIGGAPNGEVEDYPISIAASNVTYRYYPSETGWVTLAYEDLWPKIGDYDMNDVVLRYRIVELIREDNVIRTDIHGSLVALGATYHNGFAVHLQNINYEAVDQPRLRGLINGEVVQRSFLEQGQSQAVIKISDDLWEEVASDCRFYRTQTSCKESIEFSFEVSVNFNQPIALADMPDAPYNPFIFATPYWGRDAVYSETPGRALEIHLADKPLTDLADPTLLGTVDDTSDVQSSRTFRTSNNLPWALVIGTDWLHPKETVDLLEAYPEFQGWIESGGVTNQDWYLDVKASTDKVYQ</sequence>
<organism evidence="5 6">
    <name type="scientific">Aliikangiella marina</name>
    <dbReference type="NCBI Taxonomy" id="1712262"/>
    <lineage>
        <taxon>Bacteria</taxon>
        <taxon>Pseudomonadati</taxon>
        <taxon>Pseudomonadota</taxon>
        <taxon>Gammaproteobacteria</taxon>
        <taxon>Oceanospirillales</taxon>
        <taxon>Pleioneaceae</taxon>
        <taxon>Aliikangiella</taxon>
    </lineage>
</organism>
<dbReference type="OrthoDB" id="1204817at2"/>
<feature type="domain" description="DUF6923" evidence="4">
    <location>
        <begin position="70"/>
        <end position="263"/>
    </location>
</feature>
<proteinExistence type="predicted"/>
<dbReference type="Pfam" id="PF20009">
    <property type="entry name" value="GEVED"/>
    <property type="match status" value="1"/>
</dbReference>
<evidence type="ECO:0000313" key="6">
    <source>
        <dbReference type="Proteomes" id="UP000317839"/>
    </source>
</evidence>
<evidence type="ECO:0000256" key="1">
    <source>
        <dbReference type="SAM" id="SignalP"/>
    </source>
</evidence>
<keyword evidence="6" id="KW-1185">Reference proteome</keyword>
<dbReference type="InterPro" id="IPR045474">
    <property type="entry name" value="GEVED"/>
</dbReference>
<dbReference type="EMBL" id="VIKR01000003">
    <property type="protein sequence ID" value="TQV73788.1"/>
    <property type="molecule type" value="Genomic_DNA"/>
</dbReference>
<dbReference type="Pfam" id="PF21959">
    <property type="entry name" value="DUF6923"/>
    <property type="match status" value="1"/>
</dbReference>
<comment type="caution">
    <text evidence="5">The sequence shown here is derived from an EMBL/GenBank/DDBJ whole genome shotgun (WGS) entry which is preliminary data.</text>
</comment>
<dbReference type="InterPro" id="IPR011042">
    <property type="entry name" value="6-blade_b-propeller_TolB-like"/>
</dbReference>
<dbReference type="Pfam" id="PF16130">
    <property type="entry name" value="DUF4842"/>
    <property type="match status" value="1"/>
</dbReference>
<dbReference type="InterPro" id="IPR031025">
    <property type="entry name" value="LruC_dom"/>
</dbReference>
<dbReference type="InterPro" id="IPR054215">
    <property type="entry name" value="DUF6923"/>
</dbReference>
<dbReference type="Gene3D" id="2.120.10.30">
    <property type="entry name" value="TolB, C-terminal domain"/>
    <property type="match status" value="1"/>
</dbReference>
<evidence type="ECO:0000313" key="5">
    <source>
        <dbReference type="EMBL" id="TQV73788.1"/>
    </source>
</evidence>